<dbReference type="Pfam" id="PF00072">
    <property type="entry name" value="Response_reg"/>
    <property type="match status" value="1"/>
</dbReference>
<dbReference type="InterPro" id="IPR011006">
    <property type="entry name" value="CheY-like_superfamily"/>
</dbReference>
<evidence type="ECO:0000313" key="20">
    <source>
        <dbReference type="EMBL" id="TDP01060.1"/>
    </source>
</evidence>
<name>A0A4R6ML77_9GAMM</name>
<keyword evidence="5 16" id="KW-0597">Phosphoprotein</keyword>
<evidence type="ECO:0000256" key="9">
    <source>
        <dbReference type="ARBA" id="ARBA00022777"/>
    </source>
</evidence>
<feature type="modified residue" description="4-aspartylphosphate" evidence="16">
    <location>
        <position position="655"/>
    </location>
</feature>
<dbReference type="SUPFAM" id="SSF55874">
    <property type="entry name" value="ATPase domain of HSP90 chaperone/DNA topoisomerase II/histidine kinase"/>
    <property type="match status" value="1"/>
</dbReference>
<sequence length="881" mass="99115">MVTLGLLRNWRLWLFGLASLLFLVFSIGLYTLINDQQKMLASPAEENALRAVHQTEKELLRFQFFLNETVNLNQHREDLAFRFDLVYSRVAIMQTGKLGRFYRSNDDLQKHVESLKRQVDIMDDLVQAESYSSDFVSLIMPELEKALDEALDIELKGLLYEANESYTAKLYLVTLFNYFTYLLGGLALSVLALIVELVLQSKRSDEKHLQAIRLTKELEENFVKAQAATKAKTEFLATMSHEIRTPMNGIIGLGHLIQSTVLDQTQTEYVRKMLRSADSLLSIINDILDFSKIESGAIEIERRDFNLDSLLEQVFVLNEWRAIEKGLMFIIDRDFRLDNQLIGDAFRMNQILVNLVSNAIKFTDSGKVTLTVSQIERNSTAWIRFSVVDTGLGIRPNKIESLFEAFKQEDSSTTRRFGGTGLGLAITKQLSDLLGGEIHVKTEFGSGSEFRLECPLIHAEPEEEGDTVSPQGTVAVIGGRPGFNQLLTQLGWEFEFFDVSNSHFYLQRTLPNKLVLLPYSFKELKGWLEQLNQQPESIKRLPRVVIYPNCAKALQRVNMLGTHCLGGLITPTAVKEYLATRTLKNALVRSNAAGIISKKQYFKDKHILIVEDNALNAQILGQLLTMQSASIGFSPNGEEAVNELKLNSYDLIIMDVQMPILDGYSATRQIRLNPKLKDIPIIAMTANAMKGDREKALESGMNDYLSKPVVPETLYSTLIKWLGLEEIDVEPISYIEPSKDKTLLTDNDASPVIHSHPSIQWPEYLLGLNISQGVKQCGSSKDVYRTMLRQYLKDLDSPFQSIRLDIIVEPSLEASTELKQLAFIAHRLKGSSESVAALEIAAITAALEIAAKTEHPSECAMLLSQFDEARSVVIASIQTLL</sequence>
<dbReference type="SMART" id="SM00387">
    <property type="entry name" value="HATPase_c"/>
    <property type="match status" value="1"/>
</dbReference>
<evidence type="ECO:0000256" key="12">
    <source>
        <dbReference type="ARBA" id="ARBA00023012"/>
    </source>
</evidence>
<dbReference type="Gene3D" id="1.20.120.160">
    <property type="entry name" value="HPT domain"/>
    <property type="match status" value="1"/>
</dbReference>
<dbReference type="InterPro" id="IPR001789">
    <property type="entry name" value="Sig_transdc_resp-reg_receiver"/>
</dbReference>
<evidence type="ECO:0000256" key="11">
    <source>
        <dbReference type="ARBA" id="ARBA00022989"/>
    </source>
</evidence>
<evidence type="ECO:0000256" key="16">
    <source>
        <dbReference type="PROSITE-ProRule" id="PRU00169"/>
    </source>
</evidence>
<keyword evidence="9 20" id="KW-0418">Kinase</keyword>
<evidence type="ECO:0000313" key="21">
    <source>
        <dbReference type="Proteomes" id="UP000294656"/>
    </source>
</evidence>
<dbReference type="SUPFAM" id="SSF52172">
    <property type="entry name" value="CheY-like"/>
    <property type="match status" value="1"/>
</dbReference>
<evidence type="ECO:0000256" key="17">
    <source>
        <dbReference type="SAM" id="Phobius"/>
    </source>
</evidence>
<comment type="catalytic activity">
    <reaction evidence="1">
        <text>ATP + protein L-histidine = ADP + protein N-phospho-L-histidine.</text>
        <dbReference type="EC" id="2.7.13.3"/>
    </reaction>
</comment>
<dbReference type="Pfam" id="PF01627">
    <property type="entry name" value="Hpt"/>
    <property type="match status" value="1"/>
</dbReference>
<keyword evidence="11 17" id="KW-1133">Transmembrane helix</keyword>
<dbReference type="SUPFAM" id="SSF47384">
    <property type="entry name" value="Homodimeric domain of signal transducing histidine kinase"/>
    <property type="match status" value="1"/>
</dbReference>
<dbReference type="AlphaFoldDB" id="A0A4R6ML77"/>
<feature type="domain" description="Histidine kinase" evidence="18">
    <location>
        <begin position="238"/>
        <end position="458"/>
    </location>
</feature>
<dbReference type="OrthoDB" id="6724607at2"/>
<evidence type="ECO:0000256" key="15">
    <source>
        <dbReference type="ARBA" id="ARBA00068150"/>
    </source>
</evidence>
<dbReference type="GO" id="GO:0005886">
    <property type="term" value="C:plasma membrane"/>
    <property type="evidence" value="ECO:0007669"/>
    <property type="project" value="UniProtKB-SubCell"/>
</dbReference>
<evidence type="ECO:0000256" key="6">
    <source>
        <dbReference type="ARBA" id="ARBA00022679"/>
    </source>
</evidence>
<keyword evidence="21" id="KW-1185">Reference proteome</keyword>
<evidence type="ECO:0000256" key="8">
    <source>
        <dbReference type="ARBA" id="ARBA00022741"/>
    </source>
</evidence>
<reference evidence="20 21" key="1">
    <citation type="submission" date="2019-03" db="EMBL/GenBank/DDBJ databases">
        <title>Genomic Encyclopedia of Type Strains, Phase III (KMG-III): the genomes of soil and plant-associated and newly described type strains.</title>
        <authorList>
            <person name="Whitman W."/>
        </authorList>
    </citation>
    <scope>NUCLEOTIDE SEQUENCE [LARGE SCALE GENOMIC DNA]</scope>
    <source>
        <strain evidence="20 21">CECT 7378</strain>
    </source>
</reference>
<dbReference type="Gene3D" id="1.10.287.130">
    <property type="match status" value="1"/>
</dbReference>
<evidence type="ECO:0000256" key="13">
    <source>
        <dbReference type="ARBA" id="ARBA00023136"/>
    </source>
</evidence>
<dbReference type="CDD" id="cd00082">
    <property type="entry name" value="HisKA"/>
    <property type="match status" value="1"/>
</dbReference>
<dbReference type="InterPro" id="IPR036097">
    <property type="entry name" value="HisK_dim/P_sf"/>
</dbReference>
<dbReference type="InterPro" id="IPR003594">
    <property type="entry name" value="HATPase_dom"/>
</dbReference>
<dbReference type="CDD" id="cd17546">
    <property type="entry name" value="REC_hyHK_CKI1_RcsC-like"/>
    <property type="match status" value="1"/>
</dbReference>
<dbReference type="GO" id="GO:0005524">
    <property type="term" value="F:ATP binding"/>
    <property type="evidence" value="ECO:0007669"/>
    <property type="project" value="UniProtKB-KW"/>
</dbReference>
<keyword evidence="13 17" id="KW-0472">Membrane</keyword>
<dbReference type="SMART" id="SM00448">
    <property type="entry name" value="REC"/>
    <property type="match status" value="1"/>
</dbReference>
<evidence type="ECO:0000256" key="10">
    <source>
        <dbReference type="ARBA" id="ARBA00022840"/>
    </source>
</evidence>
<evidence type="ECO:0000256" key="14">
    <source>
        <dbReference type="ARBA" id="ARBA00064003"/>
    </source>
</evidence>
<dbReference type="Gene3D" id="3.30.565.10">
    <property type="entry name" value="Histidine kinase-like ATPase, C-terminal domain"/>
    <property type="match status" value="1"/>
</dbReference>
<protein>
    <recommendedName>
        <fullName evidence="15">Sensory/regulatory protein RpfC</fullName>
        <ecNumber evidence="3">2.7.13.3</ecNumber>
    </recommendedName>
</protein>
<dbReference type="PANTHER" id="PTHR45339:SF1">
    <property type="entry name" value="HYBRID SIGNAL TRANSDUCTION HISTIDINE KINASE J"/>
    <property type="match status" value="1"/>
</dbReference>
<keyword evidence="12" id="KW-0902">Two-component regulatory system</keyword>
<dbReference type="FunFam" id="3.30.565.10:FF:000010">
    <property type="entry name" value="Sensor histidine kinase RcsC"/>
    <property type="match status" value="1"/>
</dbReference>
<dbReference type="PROSITE" id="PS50109">
    <property type="entry name" value="HIS_KIN"/>
    <property type="match status" value="1"/>
</dbReference>
<dbReference type="SMART" id="SM00388">
    <property type="entry name" value="HisKA"/>
    <property type="match status" value="1"/>
</dbReference>
<dbReference type="EMBL" id="SNXC01000003">
    <property type="protein sequence ID" value="TDP01060.1"/>
    <property type="molecule type" value="Genomic_DNA"/>
</dbReference>
<keyword evidence="8" id="KW-0547">Nucleotide-binding</keyword>
<dbReference type="InterPro" id="IPR036890">
    <property type="entry name" value="HATPase_C_sf"/>
</dbReference>
<dbReference type="RefSeq" id="WP_133502109.1">
    <property type="nucleotide sequence ID" value="NZ_SNXC01000003.1"/>
</dbReference>
<keyword evidence="10" id="KW-0067">ATP-binding</keyword>
<dbReference type="PROSITE" id="PS50110">
    <property type="entry name" value="RESPONSE_REGULATORY"/>
    <property type="match status" value="1"/>
</dbReference>
<evidence type="ECO:0000256" key="5">
    <source>
        <dbReference type="ARBA" id="ARBA00022553"/>
    </source>
</evidence>
<keyword evidence="6" id="KW-0808">Transferase</keyword>
<dbReference type="SUPFAM" id="SSF47226">
    <property type="entry name" value="Histidine-containing phosphotransfer domain, HPT domain"/>
    <property type="match status" value="1"/>
</dbReference>
<evidence type="ECO:0000259" key="19">
    <source>
        <dbReference type="PROSITE" id="PS50110"/>
    </source>
</evidence>
<dbReference type="PANTHER" id="PTHR45339">
    <property type="entry name" value="HYBRID SIGNAL TRANSDUCTION HISTIDINE KINASE J"/>
    <property type="match status" value="1"/>
</dbReference>
<feature type="transmembrane region" description="Helical" evidence="17">
    <location>
        <begin position="178"/>
        <end position="199"/>
    </location>
</feature>
<evidence type="ECO:0000256" key="1">
    <source>
        <dbReference type="ARBA" id="ARBA00000085"/>
    </source>
</evidence>
<evidence type="ECO:0000256" key="3">
    <source>
        <dbReference type="ARBA" id="ARBA00012438"/>
    </source>
</evidence>
<evidence type="ECO:0000256" key="2">
    <source>
        <dbReference type="ARBA" id="ARBA00004651"/>
    </source>
</evidence>
<comment type="caution">
    <text evidence="20">The sequence shown here is derived from an EMBL/GenBank/DDBJ whole genome shotgun (WGS) entry which is preliminary data.</text>
</comment>
<organism evidence="20 21">
    <name type="scientific">Marinomonas balearica</name>
    <dbReference type="NCBI Taxonomy" id="491947"/>
    <lineage>
        <taxon>Bacteria</taxon>
        <taxon>Pseudomonadati</taxon>
        <taxon>Pseudomonadota</taxon>
        <taxon>Gammaproteobacteria</taxon>
        <taxon>Oceanospirillales</taxon>
        <taxon>Oceanospirillaceae</taxon>
        <taxon>Marinomonas</taxon>
    </lineage>
</organism>
<dbReference type="Proteomes" id="UP000294656">
    <property type="component" value="Unassembled WGS sequence"/>
</dbReference>
<keyword evidence="4" id="KW-1003">Cell membrane</keyword>
<dbReference type="InterPro" id="IPR008207">
    <property type="entry name" value="Sig_transdc_His_kin_Hpt_dom"/>
</dbReference>
<dbReference type="Pfam" id="PF00512">
    <property type="entry name" value="HisKA"/>
    <property type="match status" value="1"/>
</dbReference>
<keyword evidence="7 17" id="KW-0812">Transmembrane</keyword>
<gene>
    <name evidence="20" type="ORF">DFP79_0212</name>
</gene>
<dbReference type="FunFam" id="1.10.287.130:FF:000002">
    <property type="entry name" value="Two-component osmosensing histidine kinase"/>
    <property type="match status" value="1"/>
</dbReference>
<dbReference type="GO" id="GO:0000155">
    <property type="term" value="F:phosphorelay sensor kinase activity"/>
    <property type="evidence" value="ECO:0007669"/>
    <property type="project" value="InterPro"/>
</dbReference>
<dbReference type="InterPro" id="IPR005467">
    <property type="entry name" value="His_kinase_dom"/>
</dbReference>
<feature type="transmembrane region" description="Helical" evidence="17">
    <location>
        <begin position="12"/>
        <end position="33"/>
    </location>
</feature>
<dbReference type="Gene3D" id="3.40.50.2300">
    <property type="match status" value="1"/>
</dbReference>
<dbReference type="PRINTS" id="PR00344">
    <property type="entry name" value="BCTRLSENSOR"/>
</dbReference>
<dbReference type="InterPro" id="IPR004358">
    <property type="entry name" value="Sig_transdc_His_kin-like_C"/>
</dbReference>
<proteinExistence type="predicted"/>
<evidence type="ECO:0000256" key="4">
    <source>
        <dbReference type="ARBA" id="ARBA00022475"/>
    </source>
</evidence>
<dbReference type="InterPro" id="IPR003661">
    <property type="entry name" value="HisK_dim/P_dom"/>
</dbReference>
<dbReference type="InterPro" id="IPR036641">
    <property type="entry name" value="HPT_dom_sf"/>
</dbReference>
<evidence type="ECO:0000259" key="18">
    <source>
        <dbReference type="PROSITE" id="PS50109"/>
    </source>
</evidence>
<dbReference type="CDD" id="cd16922">
    <property type="entry name" value="HATPase_EvgS-ArcB-TorS-like"/>
    <property type="match status" value="1"/>
</dbReference>
<evidence type="ECO:0000256" key="7">
    <source>
        <dbReference type="ARBA" id="ARBA00022692"/>
    </source>
</evidence>
<comment type="subcellular location">
    <subcellularLocation>
        <location evidence="2">Cell membrane</location>
        <topology evidence="2">Multi-pass membrane protein</topology>
    </subcellularLocation>
</comment>
<accession>A0A4R6ML77</accession>
<dbReference type="Pfam" id="PF02518">
    <property type="entry name" value="HATPase_c"/>
    <property type="match status" value="1"/>
</dbReference>
<dbReference type="EC" id="2.7.13.3" evidence="3"/>
<comment type="subunit">
    <text evidence="14">At low DSF concentrations, interacts with RpfF.</text>
</comment>
<feature type="domain" description="Response regulatory" evidence="19">
    <location>
        <begin position="606"/>
        <end position="722"/>
    </location>
</feature>